<sequence length="335" mass="36734">MTTVYVSGATGFIAQHVVKQLLSKGYKVIGSVRSTEKGDDLVKNFGSDFKYEVVADVGVPGAFDESLKKHPEVSVFLHTASPFHFNAKDVEKDLLLPATEGTKNALKAIKNHGPQIKRVVVTSSYAAVGDASHEEDPNHVNTEESWNEISWEGALKDVRQGYRGSKTFAERAAWQFVKDEKPTFVLSTVNPVLVFGPQAFDSAVKDTLNTSSEVINNFFKLKSSDPVPSANGRFIDVRDVARAHLVAFEKDSAKNQRLVMTAGDFSGQEIADIIHKNFAEASKDVPVGKPGTGPQLRTNMSKSNFSKTENILGFKYIDLEKSVIDSVQQVIKKKA</sequence>
<reference evidence="1" key="1">
    <citation type="submission" date="2023-04" db="EMBL/GenBank/DDBJ databases">
        <title>Draft Genome sequencing of Naganishia species isolated from polar environments using Oxford Nanopore Technology.</title>
        <authorList>
            <person name="Leo P."/>
            <person name="Venkateswaran K."/>
        </authorList>
    </citation>
    <scope>NUCLEOTIDE SEQUENCE</scope>
    <source>
        <strain evidence="1">MNA-CCFEE 5261</strain>
    </source>
</reference>
<protein>
    <submittedName>
        <fullName evidence="1">Uncharacterized protein</fullName>
    </submittedName>
</protein>
<name>A0ACC2UYB7_9TREE</name>
<gene>
    <name evidence="1" type="ORF">QFC19_008883</name>
</gene>
<keyword evidence="2" id="KW-1185">Reference proteome</keyword>
<proteinExistence type="predicted"/>
<dbReference type="Proteomes" id="UP001241377">
    <property type="component" value="Unassembled WGS sequence"/>
</dbReference>
<evidence type="ECO:0000313" key="2">
    <source>
        <dbReference type="Proteomes" id="UP001241377"/>
    </source>
</evidence>
<dbReference type="EMBL" id="JASBWR010000141">
    <property type="protein sequence ID" value="KAJ9091954.1"/>
    <property type="molecule type" value="Genomic_DNA"/>
</dbReference>
<organism evidence="1 2">
    <name type="scientific">Naganishia cerealis</name>
    <dbReference type="NCBI Taxonomy" id="610337"/>
    <lineage>
        <taxon>Eukaryota</taxon>
        <taxon>Fungi</taxon>
        <taxon>Dikarya</taxon>
        <taxon>Basidiomycota</taxon>
        <taxon>Agaricomycotina</taxon>
        <taxon>Tremellomycetes</taxon>
        <taxon>Filobasidiales</taxon>
        <taxon>Filobasidiaceae</taxon>
        <taxon>Naganishia</taxon>
    </lineage>
</organism>
<evidence type="ECO:0000313" key="1">
    <source>
        <dbReference type="EMBL" id="KAJ9091954.1"/>
    </source>
</evidence>
<accession>A0ACC2UYB7</accession>
<comment type="caution">
    <text evidence="1">The sequence shown here is derived from an EMBL/GenBank/DDBJ whole genome shotgun (WGS) entry which is preliminary data.</text>
</comment>